<dbReference type="PRINTS" id="PR00043">
    <property type="entry name" value="LEUZIPPRJUN"/>
</dbReference>
<feature type="region of interest" description="Disordered" evidence="5">
    <location>
        <begin position="434"/>
        <end position="457"/>
    </location>
</feature>
<evidence type="ECO:0000313" key="8">
    <source>
        <dbReference type="WBParaSite" id="Gr19_v10_g14246.t1"/>
    </source>
</evidence>
<dbReference type="Gene3D" id="1.20.5.170">
    <property type="match status" value="1"/>
</dbReference>
<reference evidence="8" key="1">
    <citation type="submission" date="2022-11" db="UniProtKB">
        <authorList>
            <consortium name="WormBaseParasite"/>
        </authorList>
    </citation>
    <scope>IDENTIFICATION</scope>
</reference>
<dbReference type="AlphaFoldDB" id="A0A914H541"/>
<keyword evidence="2" id="KW-0805">Transcription regulation</keyword>
<feature type="region of interest" description="Disordered" evidence="5">
    <location>
        <begin position="309"/>
        <end position="386"/>
    </location>
</feature>
<evidence type="ECO:0000259" key="6">
    <source>
        <dbReference type="PROSITE" id="PS50217"/>
    </source>
</evidence>
<dbReference type="GO" id="GO:0000981">
    <property type="term" value="F:DNA-binding transcription factor activity, RNA polymerase II-specific"/>
    <property type="evidence" value="ECO:0007669"/>
    <property type="project" value="TreeGrafter"/>
</dbReference>
<dbReference type="GO" id="GO:0042127">
    <property type="term" value="P:regulation of cell population proliferation"/>
    <property type="evidence" value="ECO:0007669"/>
    <property type="project" value="TreeGrafter"/>
</dbReference>
<dbReference type="SUPFAM" id="SSF57959">
    <property type="entry name" value="Leucine zipper domain"/>
    <property type="match status" value="1"/>
</dbReference>
<evidence type="ECO:0000256" key="1">
    <source>
        <dbReference type="ARBA" id="ARBA00006882"/>
    </source>
</evidence>
<protein>
    <submittedName>
        <fullName evidence="8">BZIP domain-containing protein</fullName>
    </submittedName>
</protein>
<accession>A0A914H541</accession>
<dbReference type="Proteomes" id="UP000887572">
    <property type="component" value="Unplaced"/>
</dbReference>
<sequence>MDDAGSRDRSHLTLDLNGLKQQQANVDSGLSPISVPQSLFDTTLTMSPEKLLFATQQQLHQQVHNQNLETPTPSNFFSKNPTSAQESFVEGFEETLKKIHGGSFIASINNSPSAQKFINTLLSRLSPNGAGKNFLAQPALQTPPNSNANVCGDTEQQLLSGTDGAARHLDVPQIVLNHSLISAAASSTVGTIQVQQNSPISVAVEGSAAASVTSDSTNSYMDYHLAQLGQLSSPASTGASNAAPVEFFQPQLAQFNASAPMGIVQQQQHPPTSKDCRINVKREQSMNNNNAVADNALLQQHQNQLLNGGGPCSALRAAQQQQHHHHRGNVMQSLQTHLADRHHHRHNAKVENGDSCGGRSNSKGSDVGDHDMKKLERKRARNRLAASKCRQRKLQRITDLEQQVNEERERGAELQLQIGQLHNVIRALEERLKAGEHQHQHHQQQQHHSVIAHRQNH</sequence>
<name>A0A914H541_GLORO</name>
<dbReference type="GO" id="GO:0005667">
    <property type="term" value="C:transcription regulator complex"/>
    <property type="evidence" value="ECO:0007669"/>
    <property type="project" value="TreeGrafter"/>
</dbReference>
<dbReference type="GO" id="GO:0000978">
    <property type="term" value="F:RNA polymerase II cis-regulatory region sequence-specific DNA binding"/>
    <property type="evidence" value="ECO:0007669"/>
    <property type="project" value="TreeGrafter"/>
</dbReference>
<dbReference type="SMART" id="SM00338">
    <property type="entry name" value="BRLZ"/>
    <property type="match status" value="1"/>
</dbReference>
<keyword evidence="7" id="KW-1185">Reference proteome</keyword>
<dbReference type="InterPro" id="IPR046347">
    <property type="entry name" value="bZIP_sf"/>
</dbReference>
<dbReference type="PANTHER" id="PTHR11462">
    <property type="entry name" value="JUN TRANSCRIPTION FACTOR-RELATED"/>
    <property type="match status" value="1"/>
</dbReference>
<dbReference type="CDD" id="cd14696">
    <property type="entry name" value="bZIP_Jun"/>
    <property type="match status" value="1"/>
</dbReference>
<proteinExistence type="inferred from homology"/>
<dbReference type="PANTHER" id="PTHR11462:SF35">
    <property type="entry name" value="TRANSCRIPTION FACTOR JRA"/>
    <property type="match status" value="1"/>
</dbReference>
<keyword evidence="3" id="KW-0238">DNA-binding</keyword>
<dbReference type="Pfam" id="PF00170">
    <property type="entry name" value="bZIP_1"/>
    <property type="match status" value="1"/>
</dbReference>
<dbReference type="GO" id="GO:0051726">
    <property type="term" value="P:regulation of cell cycle"/>
    <property type="evidence" value="ECO:0007669"/>
    <property type="project" value="TreeGrafter"/>
</dbReference>
<comment type="similarity">
    <text evidence="1">Belongs to the bZIP family. Jun subfamily.</text>
</comment>
<dbReference type="PROSITE" id="PS50217">
    <property type="entry name" value="BZIP"/>
    <property type="match status" value="1"/>
</dbReference>
<evidence type="ECO:0000256" key="2">
    <source>
        <dbReference type="ARBA" id="ARBA00023015"/>
    </source>
</evidence>
<dbReference type="WBParaSite" id="Gr19_v10_g14246.t1">
    <property type="protein sequence ID" value="Gr19_v10_g14246.t1"/>
    <property type="gene ID" value="Gr19_v10_g14246"/>
</dbReference>
<evidence type="ECO:0000256" key="4">
    <source>
        <dbReference type="ARBA" id="ARBA00023163"/>
    </source>
</evidence>
<keyword evidence="4" id="KW-0804">Transcription</keyword>
<dbReference type="PROSITE" id="PS00036">
    <property type="entry name" value="BZIP_BASIC"/>
    <property type="match status" value="1"/>
</dbReference>
<evidence type="ECO:0000313" key="7">
    <source>
        <dbReference type="Proteomes" id="UP000887572"/>
    </source>
</evidence>
<evidence type="ECO:0000256" key="3">
    <source>
        <dbReference type="ARBA" id="ARBA00023125"/>
    </source>
</evidence>
<evidence type="ECO:0000256" key="5">
    <source>
        <dbReference type="SAM" id="MobiDB-lite"/>
    </source>
</evidence>
<dbReference type="InterPro" id="IPR002112">
    <property type="entry name" value="Leuzip_Jun"/>
</dbReference>
<dbReference type="InterPro" id="IPR050946">
    <property type="entry name" value="AP-1_TF_bZIP"/>
</dbReference>
<feature type="domain" description="BZIP" evidence="6">
    <location>
        <begin position="372"/>
        <end position="435"/>
    </location>
</feature>
<dbReference type="InterPro" id="IPR004827">
    <property type="entry name" value="bZIP"/>
</dbReference>
<feature type="compositionally biased region" description="Basic residues" evidence="5">
    <location>
        <begin position="439"/>
        <end position="457"/>
    </location>
</feature>
<organism evidence="7 8">
    <name type="scientific">Globodera rostochiensis</name>
    <name type="common">Golden nematode worm</name>
    <name type="synonym">Heterodera rostochiensis</name>
    <dbReference type="NCBI Taxonomy" id="31243"/>
    <lineage>
        <taxon>Eukaryota</taxon>
        <taxon>Metazoa</taxon>
        <taxon>Ecdysozoa</taxon>
        <taxon>Nematoda</taxon>
        <taxon>Chromadorea</taxon>
        <taxon>Rhabditida</taxon>
        <taxon>Tylenchina</taxon>
        <taxon>Tylenchomorpha</taxon>
        <taxon>Tylenchoidea</taxon>
        <taxon>Heteroderidae</taxon>
        <taxon>Heteroderinae</taxon>
        <taxon>Globodera</taxon>
    </lineage>
</organism>